<reference evidence="1 2" key="1">
    <citation type="journal article" date="2015" name="Sci. Rep.">
        <title>Chromosome-level genome map provides insights into diverse defense mechanisms in the medicinal fungus Ganoderma sinense.</title>
        <authorList>
            <person name="Zhu Y."/>
            <person name="Xu J."/>
            <person name="Sun C."/>
            <person name="Zhou S."/>
            <person name="Xu H."/>
            <person name="Nelson D.R."/>
            <person name="Qian J."/>
            <person name="Song J."/>
            <person name="Luo H."/>
            <person name="Xiang L."/>
            <person name="Li Y."/>
            <person name="Xu Z."/>
            <person name="Ji A."/>
            <person name="Wang L."/>
            <person name="Lu S."/>
            <person name="Hayward A."/>
            <person name="Sun W."/>
            <person name="Li X."/>
            <person name="Schwartz D.C."/>
            <person name="Wang Y."/>
            <person name="Chen S."/>
        </authorList>
    </citation>
    <scope>NUCLEOTIDE SEQUENCE [LARGE SCALE GENOMIC DNA]</scope>
    <source>
        <strain evidence="1 2">ZZ0214-1</strain>
    </source>
</reference>
<evidence type="ECO:0000313" key="1">
    <source>
        <dbReference type="EMBL" id="PIL35352.1"/>
    </source>
</evidence>
<sequence length="117" mass="13231">MTAEADEHGKTYVVQSGVGCRMTLTFRRTRHVLRAYGAAREEREASEQWKRRGRGGCVPAAALACRGRARKVRHGTRRCAARAWVALIRDRRSVERRCGGGGRSVGRRAVRWKLGRR</sequence>
<organism evidence="1 2">
    <name type="scientific">Ganoderma sinense ZZ0214-1</name>
    <dbReference type="NCBI Taxonomy" id="1077348"/>
    <lineage>
        <taxon>Eukaryota</taxon>
        <taxon>Fungi</taxon>
        <taxon>Dikarya</taxon>
        <taxon>Basidiomycota</taxon>
        <taxon>Agaricomycotina</taxon>
        <taxon>Agaricomycetes</taxon>
        <taxon>Polyporales</taxon>
        <taxon>Polyporaceae</taxon>
        <taxon>Ganoderma</taxon>
    </lineage>
</organism>
<gene>
    <name evidence="1" type="ORF">GSI_02078</name>
</gene>
<evidence type="ECO:0000313" key="2">
    <source>
        <dbReference type="Proteomes" id="UP000230002"/>
    </source>
</evidence>
<keyword evidence="2" id="KW-1185">Reference proteome</keyword>
<name>A0A2G8SNL9_9APHY</name>
<comment type="caution">
    <text evidence="1">The sequence shown here is derived from an EMBL/GenBank/DDBJ whole genome shotgun (WGS) entry which is preliminary data.</text>
</comment>
<dbReference type="EMBL" id="AYKW01000003">
    <property type="protein sequence ID" value="PIL35352.1"/>
    <property type="molecule type" value="Genomic_DNA"/>
</dbReference>
<proteinExistence type="predicted"/>
<protein>
    <submittedName>
        <fullName evidence="1">Uncharacterized protein</fullName>
    </submittedName>
</protein>
<dbReference type="Proteomes" id="UP000230002">
    <property type="component" value="Unassembled WGS sequence"/>
</dbReference>
<dbReference type="AlphaFoldDB" id="A0A2G8SNL9"/>
<accession>A0A2G8SNL9</accession>